<dbReference type="OrthoDB" id="9772788at2"/>
<evidence type="ECO:0000313" key="3">
    <source>
        <dbReference type="EMBL" id="SDP35653.1"/>
    </source>
</evidence>
<evidence type="ECO:0000256" key="1">
    <source>
        <dbReference type="ARBA" id="ARBA00009174"/>
    </source>
</evidence>
<evidence type="ECO:0000256" key="2">
    <source>
        <dbReference type="ARBA" id="ARBA00023239"/>
    </source>
</evidence>
<dbReference type="InterPro" id="IPR029069">
    <property type="entry name" value="HotDog_dom_sf"/>
</dbReference>
<dbReference type="Pfam" id="PF07977">
    <property type="entry name" value="FabA"/>
    <property type="match status" value="1"/>
</dbReference>
<keyword evidence="2" id="KW-0456">Lyase</keyword>
<proteinExistence type="inferred from homology"/>
<name>A0A1H0S1Q5_SELRU</name>
<gene>
    <name evidence="3" type="ORF">SAMN05216366_11523</name>
</gene>
<dbReference type="Proteomes" id="UP000182412">
    <property type="component" value="Unassembled WGS sequence"/>
</dbReference>
<dbReference type="PANTHER" id="PTHR30272:SF1">
    <property type="entry name" value="3-HYDROXYACYL-[ACYL-CARRIER-PROTEIN] DEHYDRATASE"/>
    <property type="match status" value="1"/>
</dbReference>
<protein>
    <submittedName>
        <fullName evidence="3">3-hydroxyacyl-[acyl-carrier-protein] dehydratase</fullName>
    </submittedName>
</protein>
<dbReference type="InterPro" id="IPR013114">
    <property type="entry name" value="FabA_FabZ"/>
</dbReference>
<dbReference type="RefSeq" id="WP_074572276.1">
    <property type="nucleotide sequence ID" value="NZ_FNJQ01000015.1"/>
</dbReference>
<dbReference type="PANTHER" id="PTHR30272">
    <property type="entry name" value="3-HYDROXYACYL-[ACYL-CARRIER-PROTEIN] DEHYDRATASE"/>
    <property type="match status" value="1"/>
</dbReference>
<sequence>MAAKFDPIYKIGAYEIQQYQQNRYPLLFLDVVEEVIPGEYVRAKKNFTYDEWFFPAHFADEPNVPGFIQMEILAQTFIMTFLSMPEHKGKKTAFLNVDNLRFRRKLEPGDTLIIEARLKSFRRGVAQGHVEATVDGEFALSADLKIGLPDIMREFVPGEK</sequence>
<dbReference type="Gene3D" id="3.10.129.10">
    <property type="entry name" value="Hotdog Thioesterase"/>
    <property type="match status" value="1"/>
</dbReference>
<accession>A0A1H0S1Q5</accession>
<comment type="similarity">
    <text evidence="1">Belongs to the thioester dehydratase family. FabZ subfamily.</text>
</comment>
<dbReference type="CDD" id="cd01288">
    <property type="entry name" value="FabZ"/>
    <property type="match status" value="1"/>
</dbReference>
<dbReference type="GO" id="GO:0016829">
    <property type="term" value="F:lyase activity"/>
    <property type="evidence" value="ECO:0007669"/>
    <property type="project" value="UniProtKB-KW"/>
</dbReference>
<dbReference type="EMBL" id="FNJQ01000015">
    <property type="protein sequence ID" value="SDP35653.1"/>
    <property type="molecule type" value="Genomic_DNA"/>
</dbReference>
<evidence type="ECO:0000313" key="4">
    <source>
        <dbReference type="Proteomes" id="UP000182412"/>
    </source>
</evidence>
<reference evidence="3 4" key="1">
    <citation type="submission" date="2016-10" db="EMBL/GenBank/DDBJ databases">
        <authorList>
            <person name="de Groot N.N."/>
        </authorList>
    </citation>
    <scope>NUCLEOTIDE SEQUENCE [LARGE SCALE GENOMIC DNA]</scope>
    <source>
        <strain evidence="3 4">S137</strain>
    </source>
</reference>
<dbReference type="SUPFAM" id="SSF54637">
    <property type="entry name" value="Thioesterase/thiol ester dehydrase-isomerase"/>
    <property type="match status" value="1"/>
</dbReference>
<dbReference type="AlphaFoldDB" id="A0A1H0S1Q5"/>
<organism evidence="3 4">
    <name type="scientific">Selenomonas ruminantium</name>
    <dbReference type="NCBI Taxonomy" id="971"/>
    <lineage>
        <taxon>Bacteria</taxon>
        <taxon>Bacillati</taxon>
        <taxon>Bacillota</taxon>
        <taxon>Negativicutes</taxon>
        <taxon>Selenomonadales</taxon>
        <taxon>Selenomonadaceae</taxon>
        <taxon>Selenomonas</taxon>
    </lineage>
</organism>